<dbReference type="PANTHER" id="PTHR36035:SF1">
    <property type="entry name" value="PROTEIN DISULFIDE-ISOMERASE SCO2"/>
    <property type="match status" value="1"/>
</dbReference>
<evidence type="ECO:0000256" key="1">
    <source>
        <dbReference type="SAM" id="MobiDB-lite"/>
    </source>
</evidence>
<dbReference type="InterPro" id="IPR037477">
    <property type="entry name" value="SCO2"/>
</dbReference>
<evidence type="ECO:0008006" key="4">
    <source>
        <dbReference type="Google" id="ProtNLM"/>
    </source>
</evidence>
<dbReference type="Gene3D" id="6.20.20.10">
    <property type="match status" value="1"/>
</dbReference>
<accession>A0ABR2YCH8</accession>
<sequence>MQGKTGAGGLVSIGDPGGDRDGSSFQSRDALRNGSVGKSKDSVRTAAVKPRWPFDRGNSTNGSHKDEGLPASLFAPYKDLPGDGRTLTEREETCDPMERNCQVPMHVWESKCRACHGSGTVTSYGRRGKRSSGSCPSCTGMGYVRRTSSRLIPDLNGDGKHMTIGRQLSDEDFEDFVDSRRNGKH</sequence>
<feature type="compositionally biased region" description="Gly residues" evidence="1">
    <location>
        <begin position="1"/>
        <end position="11"/>
    </location>
</feature>
<feature type="compositionally biased region" description="Basic and acidic residues" evidence="1">
    <location>
        <begin position="80"/>
        <end position="92"/>
    </location>
</feature>
<protein>
    <recommendedName>
        <fullName evidence="4">CR-type domain-containing protein</fullName>
    </recommendedName>
</protein>
<proteinExistence type="predicted"/>
<feature type="region of interest" description="Disordered" evidence="1">
    <location>
        <begin position="1"/>
        <end position="92"/>
    </location>
</feature>
<reference evidence="2 3" key="1">
    <citation type="journal article" date="2024" name="Nat. Commun.">
        <title>Phylogenomics reveals the evolutionary origins of lichenization in chlorophyte algae.</title>
        <authorList>
            <person name="Puginier C."/>
            <person name="Libourel C."/>
            <person name="Otte J."/>
            <person name="Skaloud P."/>
            <person name="Haon M."/>
            <person name="Grisel S."/>
            <person name="Petersen M."/>
            <person name="Berrin J.G."/>
            <person name="Delaux P.M."/>
            <person name="Dal Grande F."/>
            <person name="Keller J."/>
        </authorList>
    </citation>
    <scope>NUCLEOTIDE SEQUENCE [LARGE SCALE GENOMIC DNA]</scope>
    <source>
        <strain evidence="2 3">SAG 216-7</strain>
    </source>
</reference>
<dbReference type="EMBL" id="JALJOT010000016">
    <property type="protein sequence ID" value="KAK9902175.1"/>
    <property type="molecule type" value="Genomic_DNA"/>
</dbReference>
<name>A0ABR2YCH8_9CHLO</name>
<gene>
    <name evidence="2" type="ORF">WJX75_006913</name>
</gene>
<dbReference type="PANTHER" id="PTHR36035">
    <property type="entry name" value="PROTEIN DISULFIDE-ISOMERASE SCO2"/>
    <property type="match status" value="1"/>
</dbReference>
<comment type="caution">
    <text evidence="2">The sequence shown here is derived from an EMBL/GenBank/DDBJ whole genome shotgun (WGS) entry which is preliminary data.</text>
</comment>
<evidence type="ECO:0000313" key="2">
    <source>
        <dbReference type="EMBL" id="KAK9902175.1"/>
    </source>
</evidence>
<organism evidence="2 3">
    <name type="scientific">Coccomyxa subellipsoidea</name>
    <dbReference type="NCBI Taxonomy" id="248742"/>
    <lineage>
        <taxon>Eukaryota</taxon>
        <taxon>Viridiplantae</taxon>
        <taxon>Chlorophyta</taxon>
        <taxon>core chlorophytes</taxon>
        <taxon>Trebouxiophyceae</taxon>
        <taxon>Trebouxiophyceae incertae sedis</taxon>
        <taxon>Coccomyxaceae</taxon>
        <taxon>Coccomyxa</taxon>
    </lineage>
</organism>
<dbReference type="Proteomes" id="UP001491310">
    <property type="component" value="Unassembled WGS sequence"/>
</dbReference>
<keyword evidence="3" id="KW-1185">Reference proteome</keyword>
<evidence type="ECO:0000313" key="3">
    <source>
        <dbReference type="Proteomes" id="UP001491310"/>
    </source>
</evidence>